<dbReference type="AlphaFoldDB" id="A0A810BL08"/>
<feature type="region of interest" description="Disordered" evidence="1">
    <location>
        <begin position="58"/>
        <end position="101"/>
    </location>
</feature>
<name>A0A810BL08_9BRAD</name>
<gene>
    <name evidence="2" type="ORF">XF8B_66400</name>
</gene>
<dbReference type="EMBL" id="AP023097">
    <property type="protein sequence ID" value="BCE76529.1"/>
    <property type="molecule type" value="Genomic_DNA"/>
</dbReference>
<reference evidence="2" key="1">
    <citation type="submission" date="2020-05" db="EMBL/GenBank/DDBJ databases">
        <title>Complete genome sequence of Bradyrhizobium diazoefficiens XF8 isolated from soybean nodule.</title>
        <authorList>
            <person name="Noda R."/>
            <person name="Kakizaki K."/>
            <person name="Minamisawa K."/>
        </authorList>
    </citation>
    <scope>NUCLEOTIDE SEQUENCE</scope>
    <source>
        <strain evidence="2">XF8</strain>
    </source>
</reference>
<sequence length="101" mass="11225">MRFSCSCVPRTRRHATNVRYRVELRRIERTELRALLGGGKHASRKLKHARILLAADGGASDEADGVGSQLDAVETSSCEKDRRHRKDYPGLNAPCDHAGLE</sequence>
<proteinExistence type="predicted"/>
<organism evidence="2">
    <name type="scientific">Bradyrhizobium diazoefficiens</name>
    <dbReference type="NCBI Taxonomy" id="1355477"/>
    <lineage>
        <taxon>Bacteria</taxon>
        <taxon>Pseudomonadati</taxon>
        <taxon>Pseudomonadota</taxon>
        <taxon>Alphaproteobacteria</taxon>
        <taxon>Hyphomicrobiales</taxon>
        <taxon>Nitrobacteraceae</taxon>
        <taxon>Bradyrhizobium</taxon>
    </lineage>
</organism>
<evidence type="ECO:0000256" key="1">
    <source>
        <dbReference type="SAM" id="MobiDB-lite"/>
    </source>
</evidence>
<protein>
    <submittedName>
        <fullName evidence="2">Uncharacterized protein</fullName>
    </submittedName>
</protein>
<evidence type="ECO:0000313" key="2">
    <source>
        <dbReference type="EMBL" id="BCE76529.1"/>
    </source>
</evidence>
<accession>A0A810BL08</accession>